<dbReference type="InterPro" id="IPR011231">
    <property type="entry name" value="Phage_VT1-Sakai_H0018"/>
</dbReference>
<evidence type="ECO:0000313" key="1">
    <source>
        <dbReference type="EMBL" id="NLS14754.1"/>
    </source>
</evidence>
<dbReference type="RefSeq" id="WP_168837837.1">
    <property type="nucleotide sequence ID" value="NZ_JABAIK010000028.1"/>
</dbReference>
<evidence type="ECO:0000313" key="2">
    <source>
        <dbReference type="Proteomes" id="UP000535589"/>
    </source>
</evidence>
<dbReference type="EMBL" id="JABAIK010000028">
    <property type="protein sequence ID" value="NLS14754.1"/>
    <property type="molecule type" value="Genomic_DNA"/>
</dbReference>
<organism evidence="1 2">
    <name type="scientific">Vibrio agarilyticus</name>
    <dbReference type="NCBI Taxonomy" id="2726741"/>
    <lineage>
        <taxon>Bacteria</taxon>
        <taxon>Pseudomonadati</taxon>
        <taxon>Pseudomonadota</taxon>
        <taxon>Gammaproteobacteria</taxon>
        <taxon>Vibrionales</taxon>
        <taxon>Vibrionaceae</taxon>
        <taxon>Vibrio</taxon>
    </lineage>
</organism>
<proteinExistence type="predicted"/>
<dbReference type="AlphaFoldDB" id="A0A7X8YII0"/>
<name>A0A7X8YII0_9VIBR</name>
<comment type="caution">
    <text evidence="1">The sequence shown here is derived from an EMBL/GenBank/DDBJ whole genome shotgun (WGS) entry which is preliminary data.</text>
</comment>
<dbReference type="Proteomes" id="UP000535589">
    <property type="component" value="Unassembled WGS sequence"/>
</dbReference>
<dbReference type="Pfam" id="PF09956">
    <property type="entry name" value="Phage_cement_2"/>
    <property type="match status" value="1"/>
</dbReference>
<accession>A0A7X8YII0</accession>
<reference evidence="1 2" key="1">
    <citation type="submission" date="2020-04" db="EMBL/GenBank/DDBJ databases">
        <title>Vibrio sp. SM6, a novel species isolated from seawater.</title>
        <authorList>
            <person name="Wang X."/>
        </authorList>
    </citation>
    <scope>NUCLEOTIDE SEQUENCE [LARGE SCALE GENOMIC DNA]</scope>
    <source>
        <strain evidence="1 2">SM6</strain>
    </source>
</reference>
<gene>
    <name evidence="1" type="ORF">HGP28_17995</name>
</gene>
<sequence length="110" mass="11744">MRLLANNENLTLTAPTGGVQYGIPLKMGVVLVIPAMNADEGQPFTGEVQGVFVDFPLKGGDTPSYEGEYAYFDPTAKEFTVTKPAAPDDKPIGAFITEHGKQALYLPGIL</sequence>
<protein>
    <submittedName>
        <fullName evidence="1">DUF2190 family protein</fullName>
    </submittedName>
</protein>
<keyword evidence="2" id="KW-1185">Reference proteome</keyword>